<evidence type="ECO:0000313" key="2">
    <source>
        <dbReference type="Proteomes" id="UP001244011"/>
    </source>
</evidence>
<sequence length="321" mass="34492">MALTSRITLTGSRPEDPEDYFSSSLAVIFPGDVTNQHGDADHGLLYTSPHLPRPLHISLVDPVGEDDRQLFSHYLWNSSLLLAEMIEAATLDLLPPSSSSSQAEPAHPLSAPRSSFSVAGLSVLELGAGTALPSQLCALLGASRVVVTDYPSPPVLANLRANVERNVRPENSPLGRAATPPPVAVVGHGWGDLSDLVVGVGDGDGGGGGVGGGFDRVLVADCLWMPWQHDGLRRSVAGFLGRGPRARAWVVAGLHTGREAMRGFFGEEELRLVGLEVEWIWERDCDGLEREWAWDRGVEDVIERKRWLVVAVLRRIPGGDG</sequence>
<dbReference type="AlphaFoldDB" id="A0AAJ0C5R7"/>
<protein>
    <submittedName>
        <fullName evidence="1">Nicotinamide N-methyltransferase</fullName>
    </submittedName>
</protein>
<dbReference type="PANTHER" id="PTHR14614">
    <property type="entry name" value="HEPATOCELLULAR CARCINOMA-ASSOCIATED ANTIGEN"/>
    <property type="match status" value="1"/>
</dbReference>
<dbReference type="Proteomes" id="UP001244011">
    <property type="component" value="Unassembled WGS sequence"/>
</dbReference>
<dbReference type="Gene3D" id="3.40.50.150">
    <property type="entry name" value="Vaccinia Virus protein VP39"/>
    <property type="match status" value="1"/>
</dbReference>
<organism evidence="1 2">
    <name type="scientific">Phialemonium atrogriseum</name>
    <dbReference type="NCBI Taxonomy" id="1093897"/>
    <lineage>
        <taxon>Eukaryota</taxon>
        <taxon>Fungi</taxon>
        <taxon>Dikarya</taxon>
        <taxon>Ascomycota</taxon>
        <taxon>Pezizomycotina</taxon>
        <taxon>Sordariomycetes</taxon>
        <taxon>Sordariomycetidae</taxon>
        <taxon>Cephalothecales</taxon>
        <taxon>Cephalothecaceae</taxon>
        <taxon>Phialemonium</taxon>
    </lineage>
</organism>
<name>A0AAJ0C5R7_9PEZI</name>
<reference evidence="1" key="1">
    <citation type="submission" date="2023-06" db="EMBL/GenBank/DDBJ databases">
        <title>Genome-scale phylogeny and comparative genomics of the fungal order Sordariales.</title>
        <authorList>
            <consortium name="Lawrence Berkeley National Laboratory"/>
            <person name="Hensen N."/>
            <person name="Bonometti L."/>
            <person name="Westerberg I."/>
            <person name="Brannstrom I.O."/>
            <person name="Guillou S."/>
            <person name="Cros-Aarteil S."/>
            <person name="Calhoun S."/>
            <person name="Haridas S."/>
            <person name="Kuo A."/>
            <person name="Mondo S."/>
            <person name="Pangilinan J."/>
            <person name="Riley R."/>
            <person name="Labutti K."/>
            <person name="Andreopoulos B."/>
            <person name="Lipzen A."/>
            <person name="Chen C."/>
            <person name="Yanf M."/>
            <person name="Daum C."/>
            <person name="Ng V."/>
            <person name="Clum A."/>
            <person name="Steindorff A."/>
            <person name="Ohm R."/>
            <person name="Martin F."/>
            <person name="Silar P."/>
            <person name="Natvig D."/>
            <person name="Lalanne C."/>
            <person name="Gautier V."/>
            <person name="Ament-Velasquez S.L."/>
            <person name="Kruys A."/>
            <person name="Hutchinson M.I."/>
            <person name="Powell A.J."/>
            <person name="Barry K."/>
            <person name="Miller A.N."/>
            <person name="Grigoriev I.V."/>
            <person name="Debuchy R."/>
            <person name="Gladieux P."/>
            <person name="Thoren M.H."/>
            <person name="Johannesson H."/>
        </authorList>
    </citation>
    <scope>NUCLEOTIDE SEQUENCE</scope>
    <source>
        <strain evidence="1">8032-3</strain>
    </source>
</reference>
<dbReference type="PANTHER" id="PTHR14614:SF104">
    <property type="entry name" value="N-METHYLTRANSFERASE, PUTATIVE (AFU_ORTHOLOGUE AFUA_1G17750)-RELATED"/>
    <property type="match status" value="1"/>
</dbReference>
<dbReference type="GO" id="GO:0005737">
    <property type="term" value="C:cytoplasm"/>
    <property type="evidence" value="ECO:0007669"/>
    <property type="project" value="TreeGrafter"/>
</dbReference>
<gene>
    <name evidence="1" type="ORF">QBC33DRAFT_278185</name>
</gene>
<dbReference type="InterPro" id="IPR019410">
    <property type="entry name" value="Methyltransf_16"/>
</dbReference>
<dbReference type="RefSeq" id="XP_060286892.1">
    <property type="nucleotide sequence ID" value="XM_060423226.1"/>
</dbReference>
<proteinExistence type="predicted"/>
<comment type="caution">
    <text evidence="1">The sequence shown here is derived from an EMBL/GenBank/DDBJ whole genome shotgun (WGS) entry which is preliminary data.</text>
</comment>
<dbReference type="GeneID" id="85306413"/>
<dbReference type="EMBL" id="MU839000">
    <property type="protein sequence ID" value="KAK1770679.1"/>
    <property type="molecule type" value="Genomic_DNA"/>
</dbReference>
<dbReference type="InterPro" id="IPR029063">
    <property type="entry name" value="SAM-dependent_MTases_sf"/>
</dbReference>
<dbReference type="GO" id="GO:0008757">
    <property type="term" value="F:S-adenosylmethionine-dependent methyltransferase activity"/>
    <property type="evidence" value="ECO:0007669"/>
    <property type="project" value="UniProtKB-ARBA"/>
</dbReference>
<dbReference type="SUPFAM" id="SSF53335">
    <property type="entry name" value="S-adenosyl-L-methionine-dependent methyltransferases"/>
    <property type="match status" value="1"/>
</dbReference>
<accession>A0AAJ0C5R7</accession>
<evidence type="ECO:0000313" key="1">
    <source>
        <dbReference type="EMBL" id="KAK1770679.1"/>
    </source>
</evidence>
<keyword evidence="2" id="KW-1185">Reference proteome</keyword>